<proteinExistence type="inferred from homology"/>
<evidence type="ECO:0000256" key="1">
    <source>
        <dbReference type="ARBA" id="ARBA00006217"/>
    </source>
</evidence>
<keyword evidence="5" id="KW-0456">Lyase</keyword>
<feature type="binding site" evidence="7">
    <location>
        <position position="93"/>
    </location>
    <ligand>
        <name>Zn(2+)</name>
        <dbReference type="ChEBI" id="CHEBI:29105"/>
    </ligand>
</feature>
<evidence type="ECO:0000313" key="9">
    <source>
        <dbReference type="Proteomes" id="UP000184480"/>
    </source>
</evidence>
<dbReference type="InterPro" id="IPR001765">
    <property type="entry name" value="Carbonic_anhydrase"/>
</dbReference>
<dbReference type="SMART" id="SM00947">
    <property type="entry name" value="Pro_CA"/>
    <property type="match status" value="1"/>
</dbReference>
<name>A0A1M4SQJ5_9BACT</name>
<evidence type="ECO:0000256" key="2">
    <source>
        <dbReference type="ARBA" id="ARBA00012925"/>
    </source>
</evidence>
<accession>A0A1M4SQJ5</accession>
<comment type="similarity">
    <text evidence="1">Belongs to the beta-class carbonic anhydrase family.</text>
</comment>
<dbReference type="EMBL" id="FQUC01000001">
    <property type="protein sequence ID" value="SHE34513.1"/>
    <property type="molecule type" value="Genomic_DNA"/>
</dbReference>
<dbReference type="AlphaFoldDB" id="A0A1M4SQJ5"/>
<dbReference type="GO" id="GO:0015976">
    <property type="term" value="P:carbon utilization"/>
    <property type="evidence" value="ECO:0007669"/>
    <property type="project" value="InterPro"/>
</dbReference>
<dbReference type="Gene3D" id="3.40.1050.10">
    <property type="entry name" value="Carbonic anhydrase"/>
    <property type="match status" value="1"/>
</dbReference>
<dbReference type="InterPro" id="IPR015892">
    <property type="entry name" value="Carbonic_anhydrase_CS"/>
</dbReference>
<evidence type="ECO:0000256" key="7">
    <source>
        <dbReference type="PIRSR" id="PIRSR601765-1"/>
    </source>
</evidence>
<gene>
    <name evidence="8" type="ORF">SAMN05444362_101126</name>
</gene>
<feature type="binding site" evidence="7">
    <location>
        <position position="146"/>
    </location>
    <ligand>
        <name>Zn(2+)</name>
        <dbReference type="ChEBI" id="CHEBI:29105"/>
    </ligand>
</feature>
<dbReference type="GO" id="GO:0008270">
    <property type="term" value="F:zinc ion binding"/>
    <property type="evidence" value="ECO:0007669"/>
    <property type="project" value="InterPro"/>
</dbReference>
<dbReference type="CDD" id="cd03378">
    <property type="entry name" value="beta_CA_cladeC"/>
    <property type="match status" value="1"/>
</dbReference>
<keyword evidence="4 7" id="KW-0862">Zinc</keyword>
<keyword evidence="3 7" id="KW-0479">Metal-binding</keyword>
<sequence>MKKTLLKTVFIVMGVLLIGGTSSCTSKSENASTQNALSSQQNEADIIDENPLTNLIKGNERFVSGKLVHIHQDSLRVKELTEGQHPRVVVICCSDSRVTPEIVFDQGLGDIFTIRTAGNVMSDYEEGSIEYAVEHTGAKLVVVLGHTSCGAIKAMLDTKEGETVPGHIASIVDALKAETEEKEALEKGGEALPYNAVKANVEHGVKQLCNSKPILSEMHEEGKIKIVGAIYHIEDGKVEFLDI</sequence>
<dbReference type="PANTHER" id="PTHR11002">
    <property type="entry name" value="CARBONIC ANHYDRASE"/>
    <property type="match status" value="1"/>
</dbReference>
<dbReference type="SUPFAM" id="SSF53056">
    <property type="entry name" value="beta-carbonic anhydrase, cab"/>
    <property type="match status" value="1"/>
</dbReference>
<comment type="catalytic activity">
    <reaction evidence="6">
        <text>hydrogencarbonate + H(+) = CO2 + H2O</text>
        <dbReference type="Rhea" id="RHEA:10748"/>
        <dbReference type="ChEBI" id="CHEBI:15377"/>
        <dbReference type="ChEBI" id="CHEBI:15378"/>
        <dbReference type="ChEBI" id="CHEBI:16526"/>
        <dbReference type="ChEBI" id="CHEBI:17544"/>
        <dbReference type="EC" id="4.2.1.1"/>
    </reaction>
</comment>
<evidence type="ECO:0000256" key="6">
    <source>
        <dbReference type="ARBA" id="ARBA00048348"/>
    </source>
</evidence>
<dbReference type="PANTHER" id="PTHR11002:SF76">
    <property type="entry name" value="CARBONIC ANHYDRASE"/>
    <property type="match status" value="1"/>
</dbReference>
<organism evidence="8 9">
    <name type="scientific">Dysgonomonas macrotermitis</name>
    <dbReference type="NCBI Taxonomy" id="1346286"/>
    <lineage>
        <taxon>Bacteria</taxon>
        <taxon>Pseudomonadati</taxon>
        <taxon>Bacteroidota</taxon>
        <taxon>Bacteroidia</taxon>
        <taxon>Bacteroidales</taxon>
        <taxon>Dysgonomonadaceae</taxon>
        <taxon>Dysgonomonas</taxon>
    </lineage>
</organism>
<feature type="binding site" evidence="7">
    <location>
        <position position="149"/>
    </location>
    <ligand>
        <name>Zn(2+)</name>
        <dbReference type="ChEBI" id="CHEBI:29105"/>
    </ligand>
</feature>
<dbReference type="Pfam" id="PF00484">
    <property type="entry name" value="Pro_CA"/>
    <property type="match status" value="1"/>
</dbReference>
<dbReference type="EC" id="4.2.1.1" evidence="2"/>
<keyword evidence="9" id="KW-1185">Reference proteome</keyword>
<evidence type="ECO:0000256" key="3">
    <source>
        <dbReference type="ARBA" id="ARBA00022723"/>
    </source>
</evidence>
<dbReference type="RefSeq" id="WP_236689345.1">
    <property type="nucleotide sequence ID" value="NZ_BBXL01000001.1"/>
</dbReference>
<dbReference type="GO" id="GO:0004089">
    <property type="term" value="F:carbonate dehydratase activity"/>
    <property type="evidence" value="ECO:0007669"/>
    <property type="project" value="UniProtKB-EC"/>
</dbReference>
<protein>
    <recommendedName>
        <fullName evidence="2">carbonic anhydrase</fullName>
        <ecNumber evidence="2">4.2.1.1</ecNumber>
    </recommendedName>
</protein>
<dbReference type="Proteomes" id="UP000184480">
    <property type="component" value="Unassembled WGS sequence"/>
</dbReference>
<evidence type="ECO:0000256" key="4">
    <source>
        <dbReference type="ARBA" id="ARBA00022833"/>
    </source>
</evidence>
<comment type="cofactor">
    <cofactor evidence="7">
        <name>Zn(2+)</name>
        <dbReference type="ChEBI" id="CHEBI:29105"/>
    </cofactor>
    <text evidence="7">Binds 1 zinc ion per subunit.</text>
</comment>
<dbReference type="STRING" id="1346286.SAMN05444362_101126"/>
<dbReference type="PROSITE" id="PS00704">
    <property type="entry name" value="PROK_CO2_ANHYDRASE_1"/>
    <property type="match status" value="1"/>
</dbReference>
<feature type="binding site" evidence="7">
    <location>
        <position position="95"/>
    </location>
    <ligand>
        <name>Zn(2+)</name>
        <dbReference type="ChEBI" id="CHEBI:29105"/>
    </ligand>
</feature>
<reference evidence="9" key="1">
    <citation type="submission" date="2016-11" db="EMBL/GenBank/DDBJ databases">
        <authorList>
            <person name="Varghese N."/>
            <person name="Submissions S."/>
        </authorList>
    </citation>
    <scope>NUCLEOTIDE SEQUENCE [LARGE SCALE GENOMIC DNA]</scope>
    <source>
        <strain evidence="9">DSM 27370</strain>
    </source>
</reference>
<evidence type="ECO:0000256" key="5">
    <source>
        <dbReference type="ARBA" id="ARBA00023239"/>
    </source>
</evidence>
<evidence type="ECO:0000313" key="8">
    <source>
        <dbReference type="EMBL" id="SHE34513.1"/>
    </source>
</evidence>
<dbReference type="PROSITE" id="PS51257">
    <property type="entry name" value="PROKAR_LIPOPROTEIN"/>
    <property type="match status" value="1"/>
</dbReference>
<dbReference type="InterPro" id="IPR036874">
    <property type="entry name" value="Carbonic_anhydrase_sf"/>
</dbReference>